<dbReference type="InterPro" id="IPR051783">
    <property type="entry name" value="NAD(P)-dependent_oxidoreduct"/>
</dbReference>
<comment type="caution">
    <text evidence="2">The sequence shown here is derived from an EMBL/GenBank/DDBJ whole genome shotgun (WGS) entry which is preliminary data.</text>
</comment>
<dbReference type="Pfam" id="PF13460">
    <property type="entry name" value="NAD_binding_10"/>
    <property type="match status" value="1"/>
</dbReference>
<protein>
    <recommendedName>
        <fullName evidence="1">NAD(P)-binding domain-containing protein</fullName>
    </recommendedName>
</protein>
<keyword evidence="3" id="KW-1185">Reference proteome</keyword>
<dbReference type="PANTHER" id="PTHR48079">
    <property type="entry name" value="PROTEIN YEEZ"/>
    <property type="match status" value="1"/>
</dbReference>
<name>A0A2M9FVQ5_9PROT</name>
<dbReference type="GO" id="GO:0005737">
    <property type="term" value="C:cytoplasm"/>
    <property type="evidence" value="ECO:0007669"/>
    <property type="project" value="TreeGrafter"/>
</dbReference>
<evidence type="ECO:0000313" key="3">
    <source>
        <dbReference type="Proteomes" id="UP000229498"/>
    </source>
</evidence>
<dbReference type="InterPro" id="IPR036291">
    <property type="entry name" value="NAD(P)-bd_dom_sf"/>
</dbReference>
<dbReference type="OrthoDB" id="7170465at2"/>
<accession>A0A2M9FVQ5</accession>
<dbReference type="RefSeq" id="WP_109795247.1">
    <property type="nucleotide sequence ID" value="NZ_PHIG01000063.1"/>
</dbReference>
<proteinExistence type="predicted"/>
<dbReference type="Proteomes" id="UP000229498">
    <property type="component" value="Unassembled WGS sequence"/>
</dbReference>
<evidence type="ECO:0000259" key="1">
    <source>
        <dbReference type="Pfam" id="PF13460"/>
    </source>
</evidence>
<reference evidence="2 3" key="1">
    <citation type="submission" date="2017-11" db="EMBL/GenBank/DDBJ databases">
        <title>Draft genome sequence of Rhizobiales bacterium SY3-13.</title>
        <authorList>
            <person name="Sun C."/>
        </authorList>
    </citation>
    <scope>NUCLEOTIDE SEQUENCE [LARGE SCALE GENOMIC DNA]</scope>
    <source>
        <strain evidence="2 3">SY3-13</strain>
    </source>
</reference>
<evidence type="ECO:0000313" key="2">
    <source>
        <dbReference type="EMBL" id="PJK27534.1"/>
    </source>
</evidence>
<sequence>MTRTILIIGATGGAGRAVADAALARGHDVRALQRRPEAAELDRRIEIRRGDAMNAADVAEAARGADFIFHGANPPGYRHWDRLVEPMAMNAAMAAKAAGARLLLPGNVYNFGPDQFPLIHEDAPQNPISAKGAVRKAMEQAVKASGARVTILHAGDYFGVQAPASWFSNVMAKPGRTPRRIYWPGDRASGHAFAYLPDYAEAFMRLIEQEDRMEDVEDLNFAGHYLDPGIRLAEIAAHAAGLESRKIKAFPWWAVRLAAPFVPLCRELLEMRYLWFTDVRLDNTRLEALIGPEPRTAIDAAVEETMGRMGCLPHGGTWSAAEPSLFSG</sequence>
<dbReference type="PANTHER" id="PTHR48079:SF6">
    <property type="entry name" value="NAD(P)-BINDING DOMAIN-CONTAINING PROTEIN-RELATED"/>
    <property type="match status" value="1"/>
</dbReference>
<dbReference type="InterPro" id="IPR016040">
    <property type="entry name" value="NAD(P)-bd_dom"/>
</dbReference>
<dbReference type="EMBL" id="PHIG01000063">
    <property type="protein sequence ID" value="PJK27534.1"/>
    <property type="molecule type" value="Genomic_DNA"/>
</dbReference>
<dbReference type="AlphaFoldDB" id="A0A2M9FVQ5"/>
<gene>
    <name evidence="2" type="ORF">CVT23_21720</name>
</gene>
<feature type="domain" description="NAD(P)-binding" evidence="1">
    <location>
        <begin position="9"/>
        <end position="155"/>
    </location>
</feature>
<dbReference type="SUPFAM" id="SSF51735">
    <property type="entry name" value="NAD(P)-binding Rossmann-fold domains"/>
    <property type="match status" value="1"/>
</dbReference>
<dbReference type="Gene3D" id="3.40.50.720">
    <property type="entry name" value="NAD(P)-binding Rossmann-like Domain"/>
    <property type="match status" value="1"/>
</dbReference>
<dbReference type="GO" id="GO:0004029">
    <property type="term" value="F:aldehyde dehydrogenase (NAD+) activity"/>
    <property type="evidence" value="ECO:0007669"/>
    <property type="project" value="TreeGrafter"/>
</dbReference>
<organism evidence="2 3">
    <name type="scientific">Minwuia thermotolerans</name>
    <dbReference type="NCBI Taxonomy" id="2056226"/>
    <lineage>
        <taxon>Bacteria</taxon>
        <taxon>Pseudomonadati</taxon>
        <taxon>Pseudomonadota</taxon>
        <taxon>Alphaproteobacteria</taxon>
        <taxon>Minwuiales</taxon>
        <taxon>Minwuiaceae</taxon>
        <taxon>Minwuia</taxon>
    </lineage>
</organism>